<feature type="compositionally biased region" description="Basic and acidic residues" evidence="1">
    <location>
        <begin position="1952"/>
        <end position="1967"/>
    </location>
</feature>
<feature type="compositionally biased region" description="Basic and acidic residues" evidence="1">
    <location>
        <begin position="173"/>
        <end position="186"/>
    </location>
</feature>
<feature type="region of interest" description="Disordered" evidence="1">
    <location>
        <begin position="1639"/>
        <end position="1660"/>
    </location>
</feature>
<evidence type="ECO:0000313" key="2">
    <source>
        <dbReference type="EMBL" id="KAK1457299.1"/>
    </source>
</evidence>
<keyword evidence="3" id="KW-1185">Reference proteome</keyword>
<reference evidence="2" key="1">
    <citation type="submission" date="2016-11" db="EMBL/GenBank/DDBJ databases">
        <title>The genome sequence of Colletotrichum cuscutae.</title>
        <authorList>
            <person name="Baroncelli R."/>
        </authorList>
    </citation>
    <scope>NUCLEOTIDE SEQUENCE</scope>
    <source>
        <strain evidence="2">IMI 304802</strain>
    </source>
</reference>
<protein>
    <submittedName>
        <fullName evidence="2">Uncharacterized protein</fullName>
    </submittedName>
</protein>
<feature type="region of interest" description="Disordered" evidence="1">
    <location>
        <begin position="1944"/>
        <end position="1990"/>
    </location>
</feature>
<dbReference type="EMBL" id="MPDP01000282">
    <property type="protein sequence ID" value="KAK1457299.1"/>
    <property type="molecule type" value="Genomic_DNA"/>
</dbReference>
<gene>
    <name evidence="2" type="ORF">CCUS01_01766</name>
</gene>
<dbReference type="Proteomes" id="UP001239213">
    <property type="component" value="Unassembled WGS sequence"/>
</dbReference>
<sequence>MCPRPAVNSGSCWQNILALSESFSSLKVVVSVRSRVSAAPPQDNNRGPPVLRTCIRRSTHRTTTHPPTRGSDSKADLAFRLVNMIPPSNCQLQDLHSEPFFFPTPEVASHAVGKRRKIPPSNASRRGTAAAAASPAPESSFIDKATNDNPPPRPISTSVYPLSAPPPRPGIPAEHERSTRGKEHRASRPSLPTADVLSEDCYSRLSLPTHQTYPVTKPPFPAFCFVYLDTPIFPLPMSDICKNRTRITSVPPLQYFPKLPPSGGRDQGNLPRREMIIVAFCPPKFPSLPALSQYPSPVQTLDQPAISLLSPQTPHNTLLPGPPVHRRVFSPPAISSSPIDNDLMIDTEFSPLGKPAPVETLKRHSQGKSTIWRTRDALRCHSVSVCEEREGHLHYCLFPYDEAICCSSTSRTCFAVLVNPLFVSCIPVYGRDGVSEGIVPALCPQHDFVFAAVSVATSARIPSPERRAQALFPRPAKRRLVDLNPSRRTQPARLRDIALTHIDESFSSPALATIVSCIGIKLQDDGPGRVTVCDYYMSSLSERSLTGLLALNGGRYCRISVIASLSGWFGELLKLRATIDREAISMNAESMGLAGNSEMKINPTSVPPISTVVAATLNQIPGTEMVDSLLESAINGQLDSGSWNRTSEQPTTVGIDRWVGHGFNHVSRLGCTPSRSGGYTVILGATERPGPHMPGPRKHAWLPSHFDALRKATIPGSLSVFVVFSILGEISGFNTAYASVNSGLPGRSVRYLHDYLTDNHHAAVVAVSGTAGSHLGWTWYPWSSSGSRGRAFAGPVYSWTMYSAISPGNALSVSTRIMFRGIRTSQTHQAQQLVSISQRHNTLVPQPGKNEVPRLADPCICIHTSMYRQVEQSKDGSPVSRENDVARGTSVSPFYHCKSTTLGSTGATNQAWLNTPLEWMEHSMSLFQMYPYFVFPSASVWLSQARHDIIPPHPRSLSKMKMETEMENGDGARARGPGDESNIRRFAIPSSPSEYAVPNQRGGKFQYHSLSCEAHFDWLPMSSTTLKGRILTKVCPPMFHALTHPTDSATSSIREDCLSSAYPQTTAAGNYRDPQLPIFGEFLVSIRSLTAGSLWFNVGNVIPKLMRIHRTATSALVDSVVGAWMPFLFVSCDKTSCSAALLLARSNLTRTSILLGTNGWVALMTKASDDWFVVGPLKAILQRQLQRPAPDKQCFYFDSMLVIGANQSRLLYGYLGIALVFRTLDISLAFPSLSPPRPDNLGTTLGRSGPPSTFFPKSRPVVKYLCCIDTGSPRGNLSGFLWTLLSLASLTSGNCADPVPPPNYWDVLEVVVTTFGSEPLVRNISRSSSDPAGNCSVLQVWGLHKDCGSLNSPVSSLDSYWSDLSMDPWMSPCNLPRTSTVMYCVNERSHIPIVKKRFSCFDSIRLEGFWTTSSQTTTPGYATAGRFGSGSVSGQFDTQRGQVRNTRQVLCRGFDGGPEESSSILVSEALELAGRENDVNPPFSIISHSKQSSTSRQSFEVSCIMTADTFPRCLRGIEYHISPVLVLTMSDVVYHRDGVNTNLPWKLLPRARQRRARLTEQFTRWCVTVGKATSNLGCRINEPARATTASLRNCTVYMKSDSALSVNQDRDRANSRGSGVNHARCPDILIASPNRGQRSAFTSVDIESPPGRKETPQGPVVAICDPRPLPLLNQFPTSSRLGRGVSPATCVGLLSPVRLSLLADKKRIQPVFRDRIQTNIPEDPGLQAHGQLVGHDRFGVSCDLSNDPELDWDSAALQFGPGVFIGTRRLDPLAVDVSGNFLRTGKIRYYEYLSVQPEVAFRGLGIAALYYVGFESYRAACCYTNESCTYGQSGQAERFALYGVERIGGLADCLDLADEIGRKKQRRRIASVLQRNDWLKPEVVGRLHFGPWKYTMGGLHRRASLETKLYKAPAPNANTERFLGGAAPAWGIQLTDPRDDALIRRYPPSPHSTKDEACGRERRRTAEEEAQDGPGAGMAHGNANARMGKTKRRMDAELEIGLSDWPWQVLEFSVLEDGDDGRRTQDDEGEGEGSGDMIEPGSLKHPFSVPSAGRRGSQHMKEREEQAAAKVEYLGAKVLDRQGNADYYLPCLTISFGKAPFIAHLPCGVLRFPIFEKHHNPYDLTLRERQEQAGAIDWCAISSFYFPSGKVPRNKESIASLSLVHVNKKKERIEYLTPCLALAQAINCLTSRFNSNPDDIAGTNKVPKVGLRHMVRLNNEQSIILDVYCFVKETEGTCLWPTFAWLAELHLRSRLCTQSMATIATMVSSREKAPSTKMGHTATTTAPKSDPKDPKGPNVVRAAAYKVPYLVSGGKSTPKRARKGLPSDKTRAFPRSRLFKASSQRQAAPPQNRR</sequence>
<name>A0AAI9UFB0_9PEZI</name>
<feature type="compositionally biased region" description="Low complexity" evidence="1">
    <location>
        <begin position="121"/>
        <end position="140"/>
    </location>
</feature>
<accession>A0AAI9UFB0</accession>
<feature type="region of interest" description="Disordered" evidence="1">
    <location>
        <begin position="2311"/>
        <end position="2354"/>
    </location>
</feature>
<feature type="region of interest" description="Disordered" evidence="1">
    <location>
        <begin position="2267"/>
        <end position="2299"/>
    </location>
</feature>
<evidence type="ECO:0000256" key="1">
    <source>
        <dbReference type="SAM" id="MobiDB-lite"/>
    </source>
</evidence>
<organism evidence="2 3">
    <name type="scientific">Colletotrichum cuscutae</name>
    <dbReference type="NCBI Taxonomy" id="1209917"/>
    <lineage>
        <taxon>Eukaryota</taxon>
        <taxon>Fungi</taxon>
        <taxon>Dikarya</taxon>
        <taxon>Ascomycota</taxon>
        <taxon>Pezizomycotina</taxon>
        <taxon>Sordariomycetes</taxon>
        <taxon>Hypocreomycetidae</taxon>
        <taxon>Glomerellales</taxon>
        <taxon>Glomerellaceae</taxon>
        <taxon>Colletotrichum</taxon>
        <taxon>Colletotrichum acutatum species complex</taxon>
    </lineage>
</organism>
<feature type="region of interest" description="Disordered" evidence="1">
    <location>
        <begin position="108"/>
        <end position="193"/>
    </location>
</feature>
<feature type="region of interest" description="Disordered" evidence="1">
    <location>
        <begin position="2016"/>
        <end position="2066"/>
    </location>
</feature>
<evidence type="ECO:0000313" key="3">
    <source>
        <dbReference type="Proteomes" id="UP001239213"/>
    </source>
</evidence>
<comment type="caution">
    <text evidence="2">The sequence shown here is derived from an EMBL/GenBank/DDBJ whole genome shotgun (WGS) entry which is preliminary data.</text>
</comment>
<proteinExistence type="predicted"/>